<evidence type="ECO:0000313" key="8">
    <source>
        <dbReference type="EMBL" id="OGG43689.1"/>
    </source>
</evidence>
<dbReference type="SFLD" id="SFLDG01067">
    <property type="entry name" value="SPASM/twitch_domain_containing"/>
    <property type="match status" value="1"/>
</dbReference>
<keyword evidence="3" id="KW-0949">S-adenosyl-L-methionine</keyword>
<dbReference type="InterPro" id="IPR012840">
    <property type="entry name" value="NrdG2"/>
</dbReference>
<dbReference type="PANTHER" id="PTHR30352:SF13">
    <property type="entry name" value="GLYCYL-RADICAL ENZYME ACTIVATING ENZYME YJJW-RELATED"/>
    <property type="match status" value="1"/>
</dbReference>
<keyword evidence="4" id="KW-0479">Metal-binding</keyword>
<evidence type="ECO:0000256" key="1">
    <source>
        <dbReference type="ARBA" id="ARBA00001966"/>
    </source>
</evidence>
<evidence type="ECO:0000256" key="3">
    <source>
        <dbReference type="ARBA" id="ARBA00022691"/>
    </source>
</evidence>
<dbReference type="InterPro" id="IPR058240">
    <property type="entry name" value="rSAM_sf"/>
</dbReference>
<dbReference type="Gene3D" id="3.20.20.70">
    <property type="entry name" value="Aldolase class I"/>
    <property type="match status" value="1"/>
</dbReference>
<dbReference type="GO" id="GO:0051539">
    <property type="term" value="F:4 iron, 4 sulfur cluster binding"/>
    <property type="evidence" value="ECO:0007669"/>
    <property type="project" value="UniProtKB-KW"/>
</dbReference>
<proteinExistence type="predicted"/>
<dbReference type="GO" id="GO:0046872">
    <property type="term" value="F:metal ion binding"/>
    <property type="evidence" value="ECO:0007669"/>
    <property type="project" value="UniProtKB-KW"/>
</dbReference>
<evidence type="ECO:0000313" key="9">
    <source>
        <dbReference type="Proteomes" id="UP000176633"/>
    </source>
</evidence>
<comment type="cofactor">
    <cofactor evidence="1">
        <name>[4Fe-4S] cluster</name>
        <dbReference type="ChEBI" id="CHEBI:49883"/>
    </cofactor>
</comment>
<evidence type="ECO:0000256" key="2">
    <source>
        <dbReference type="ARBA" id="ARBA00022485"/>
    </source>
</evidence>
<keyword evidence="2" id="KW-0004">4Fe-4S</keyword>
<dbReference type="InterPro" id="IPR013785">
    <property type="entry name" value="Aldolase_TIM"/>
</dbReference>
<comment type="caution">
    <text evidence="8">The sequence shown here is derived from an EMBL/GenBank/DDBJ whole genome shotgun (WGS) entry which is preliminary data.</text>
</comment>
<organism evidence="8 9">
    <name type="scientific">Candidatus Jorgensenbacteria bacterium RIFCSPLOWO2_12_FULL_42_11</name>
    <dbReference type="NCBI Taxonomy" id="1798473"/>
    <lineage>
        <taxon>Bacteria</taxon>
        <taxon>Candidatus Joergenseniibacteriota</taxon>
    </lineage>
</organism>
<feature type="domain" description="Radical SAM core" evidence="7">
    <location>
        <begin position="13"/>
        <end position="246"/>
    </location>
</feature>
<accession>A0A1F6C3B0</accession>
<keyword evidence="5" id="KW-0408">Iron</keyword>
<keyword evidence="6" id="KW-0411">Iron-sulfur</keyword>
<evidence type="ECO:0000259" key="7">
    <source>
        <dbReference type="PROSITE" id="PS51918"/>
    </source>
</evidence>
<dbReference type="Pfam" id="PF04055">
    <property type="entry name" value="Radical_SAM"/>
    <property type="match status" value="1"/>
</dbReference>
<reference evidence="8 9" key="1">
    <citation type="journal article" date="2016" name="Nat. Commun.">
        <title>Thousands of microbial genomes shed light on interconnected biogeochemical processes in an aquifer system.</title>
        <authorList>
            <person name="Anantharaman K."/>
            <person name="Brown C.T."/>
            <person name="Hug L.A."/>
            <person name="Sharon I."/>
            <person name="Castelle C.J."/>
            <person name="Probst A.J."/>
            <person name="Thomas B.C."/>
            <person name="Singh A."/>
            <person name="Wilkins M.J."/>
            <person name="Karaoz U."/>
            <person name="Brodie E.L."/>
            <person name="Williams K.H."/>
            <person name="Hubbard S.S."/>
            <person name="Banfield J.F."/>
        </authorList>
    </citation>
    <scope>NUCLEOTIDE SEQUENCE [LARGE SCALE GENOMIC DNA]</scope>
</reference>
<dbReference type="Proteomes" id="UP000176633">
    <property type="component" value="Unassembled WGS sequence"/>
</dbReference>
<dbReference type="SUPFAM" id="SSF102114">
    <property type="entry name" value="Radical SAM enzymes"/>
    <property type="match status" value="2"/>
</dbReference>
<sequence>MFIGGLQKLTLIDYPGKIATTVFLIGCNFSCPWCYNPELVLPEKIKKNKKISEKYFFDFLTQRKKLLEGVVICGGEPTANKELPDFIKKIKRAGYSVKLDTNGYNPAMIKNLIKKKLIDYVAMDIKAPLELEPNFQFSISNFQTNSKFQFLKHDKATGVKVDLNKIKNSIEMIKNSGIDYEFRTTVVPGVHTKKDILQIAKELSPAKIYYLQNFRPEKTINQKFKKIKPFSQEQLSSIQKKCERHLPTKIRI</sequence>
<evidence type="ECO:0000256" key="5">
    <source>
        <dbReference type="ARBA" id="ARBA00023004"/>
    </source>
</evidence>
<evidence type="ECO:0000256" key="4">
    <source>
        <dbReference type="ARBA" id="ARBA00022723"/>
    </source>
</evidence>
<dbReference type="EMBL" id="MFKM01000007">
    <property type="protein sequence ID" value="OGG43689.1"/>
    <property type="molecule type" value="Genomic_DNA"/>
</dbReference>
<dbReference type="PROSITE" id="PS51918">
    <property type="entry name" value="RADICAL_SAM"/>
    <property type="match status" value="1"/>
</dbReference>
<dbReference type="AlphaFoldDB" id="A0A1F6C3B0"/>
<dbReference type="CDD" id="cd01335">
    <property type="entry name" value="Radical_SAM"/>
    <property type="match status" value="1"/>
</dbReference>
<dbReference type="GO" id="GO:0003824">
    <property type="term" value="F:catalytic activity"/>
    <property type="evidence" value="ECO:0007669"/>
    <property type="project" value="InterPro"/>
</dbReference>
<name>A0A1F6C3B0_9BACT</name>
<dbReference type="SFLD" id="SFLDS00029">
    <property type="entry name" value="Radical_SAM"/>
    <property type="match status" value="1"/>
</dbReference>
<evidence type="ECO:0000256" key="6">
    <source>
        <dbReference type="ARBA" id="ARBA00023014"/>
    </source>
</evidence>
<protein>
    <submittedName>
        <fullName evidence="8">Anaerobic ribonucleoside-triphosphate reductase activating protein</fullName>
    </submittedName>
</protein>
<dbReference type="PANTHER" id="PTHR30352">
    <property type="entry name" value="PYRUVATE FORMATE-LYASE-ACTIVATING ENZYME"/>
    <property type="match status" value="1"/>
</dbReference>
<dbReference type="InterPro" id="IPR034457">
    <property type="entry name" value="Organic_radical-activating"/>
</dbReference>
<gene>
    <name evidence="8" type="ORF">A3G50_00795</name>
</gene>
<dbReference type="SFLD" id="SFLDG01094">
    <property type="entry name" value="Uncharacterised_Radical_SAM_Su"/>
    <property type="match status" value="1"/>
</dbReference>
<dbReference type="STRING" id="1798473.A3G50_00795"/>
<dbReference type="InterPro" id="IPR007197">
    <property type="entry name" value="rSAM"/>
</dbReference>
<dbReference type="NCBIfam" id="TIGR02495">
    <property type="entry name" value="NrdG2"/>
    <property type="match status" value="1"/>
</dbReference>